<dbReference type="EMBL" id="ACJW02000002">
    <property type="protein sequence ID" value="EEP68800.1"/>
    <property type="molecule type" value="Genomic_DNA"/>
</dbReference>
<name>C4GEZ5_9NEIS</name>
<dbReference type="HOGENOM" id="CLU_3234784_0_0_4"/>
<gene>
    <name evidence="2" type="ORF">GCWU000324_00704</name>
</gene>
<evidence type="ECO:0000313" key="3">
    <source>
        <dbReference type="Proteomes" id="UP000003009"/>
    </source>
</evidence>
<reference evidence="2" key="1">
    <citation type="submission" date="2009-04" db="EMBL/GenBank/DDBJ databases">
        <authorList>
            <person name="Weinstock G."/>
            <person name="Sodergren E."/>
            <person name="Clifton S."/>
            <person name="Fulton L."/>
            <person name="Fulton B."/>
            <person name="Courtney L."/>
            <person name="Fronick C."/>
            <person name="Harrison M."/>
            <person name="Strong C."/>
            <person name="Farmer C."/>
            <person name="Delahaunty K."/>
            <person name="Markovic C."/>
            <person name="Hall O."/>
            <person name="Minx P."/>
            <person name="Tomlinson C."/>
            <person name="Mitreva M."/>
            <person name="Nelson J."/>
            <person name="Hou S."/>
            <person name="Wollam A."/>
            <person name="Pepin K.H."/>
            <person name="Johnson M."/>
            <person name="Bhonagiri V."/>
            <person name="Nash W.E."/>
            <person name="Warren W."/>
            <person name="Chinwalla A."/>
            <person name="Mardis E.R."/>
            <person name="Wilson R.K."/>
        </authorList>
    </citation>
    <scope>NUCLEOTIDE SEQUENCE [LARGE SCALE GENOMIC DNA]</scope>
    <source>
        <strain evidence="2">ATCC 51147</strain>
    </source>
</reference>
<proteinExistence type="predicted"/>
<dbReference type="AlphaFoldDB" id="C4GEZ5"/>
<dbReference type="Proteomes" id="UP000003009">
    <property type="component" value="Unassembled WGS sequence"/>
</dbReference>
<organism evidence="2 3">
    <name type="scientific">Kingella oralis ATCC 51147</name>
    <dbReference type="NCBI Taxonomy" id="629741"/>
    <lineage>
        <taxon>Bacteria</taxon>
        <taxon>Pseudomonadati</taxon>
        <taxon>Pseudomonadota</taxon>
        <taxon>Betaproteobacteria</taxon>
        <taxon>Neisseriales</taxon>
        <taxon>Neisseriaceae</taxon>
        <taxon>Kingella</taxon>
    </lineage>
</organism>
<keyword evidence="3" id="KW-1185">Reference proteome</keyword>
<evidence type="ECO:0000256" key="1">
    <source>
        <dbReference type="SAM" id="MobiDB-lite"/>
    </source>
</evidence>
<feature type="region of interest" description="Disordered" evidence="1">
    <location>
        <begin position="1"/>
        <end position="32"/>
    </location>
</feature>
<accession>C4GEZ5</accession>
<protein>
    <submittedName>
        <fullName evidence="2">Uncharacterized protein</fullName>
    </submittedName>
</protein>
<dbReference type="STRING" id="629741.GCWU000324_00704"/>
<sequence>MVSQKPASFVFRLPHPTRNPRPKGSLKTIPNPRIIPPLTLSLK</sequence>
<evidence type="ECO:0000313" key="2">
    <source>
        <dbReference type="EMBL" id="EEP68800.1"/>
    </source>
</evidence>
<comment type="caution">
    <text evidence="2">The sequence shown here is derived from an EMBL/GenBank/DDBJ whole genome shotgun (WGS) entry which is preliminary data.</text>
</comment>